<protein>
    <recommendedName>
        <fullName evidence="6">BTB domain-containing protein</fullName>
    </recommendedName>
</protein>
<keyword evidence="3" id="KW-0863">Zinc-finger</keyword>
<keyword evidence="4" id="KW-0833">Ubl conjugation pathway</keyword>
<dbReference type="SMART" id="SM00551">
    <property type="entry name" value="ZnF_TAZ"/>
    <property type="match status" value="1"/>
</dbReference>
<evidence type="ECO:0000259" key="6">
    <source>
        <dbReference type="PROSITE" id="PS50097"/>
    </source>
</evidence>
<dbReference type="OrthoDB" id="6359816at2759"/>
<dbReference type="FunFam" id="1.25.40.420:FF:000012">
    <property type="entry name" value="BTB/POZ and TAZ domain-containing protein 2"/>
    <property type="match status" value="1"/>
</dbReference>
<organism evidence="7 8">
    <name type="scientific">Musa troglodytarum</name>
    <name type="common">fe'i banana</name>
    <dbReference type="NCBI Taxonomy" id="320322"/>
    <lineage>
        <taxon>Eukaryota</taxon>
        <taxon>Viridiplantae</taxon>
        <taxon>Streptophyta</taxon>
        <taxon>Embryophyta</taxon>
        <taxon>Tracheophyta</taxon>
        <taxon>Spermatophyta</taxon>
        <taxon>Magnoliopsida</taxon>
        <taxon>Liliopsida</taxon>
        <taxon>Zingiberales</taxon>
        <taxon>Musaceae</taxon>
        <taxon>Musa</taxon>
    </lineage>
</organism>
<dbReference type="Gene3D" id="1.25.40.420">
    <property type="match status" value="1"/>
</dbReference>
<dbReference type="InterPro" id="IPR044513">
    <property type="entry name" value="BT1/2/3/4/5"/>
</dbReference>
<evidence type="ECO:0000256" key="4">
    <source>
        <dbReference type="ARBA" id="ARBA00022786"/>
    </source>
</evidence>
<dbReference type="InterPro" id="IPR035898">
    <property type="entry name" value="TAZ_dom_sf"/>
</dbReference>
<proteinExistence type="predicted"/>
<dbReference type="PANTHER" id="PTHR46287:SF5">
    <property type="entry name" value="OS02G0596700 PROTEIN"/>
    <property type="match status" value="1"/>
</dbReference>
<name>A0A9E7HML9_9LILI</name>
<dbReference type="SMART" id="SM00225">
    <property type="entry name" value="BTB"/>
    <property type="match status" value="1"/>
</dbReference>
<dbReference type="GO" id="GO:0006355">
    <property type="term" value="P:regulation of DNA-templated transcription"/>
    <property type="evidence" value="ECO:0007669"/>
    <property type="project" value="UniProtKB-ARBA"/>
</dbReference>
<dbReference type="Gene3D" id="1.20.1020.10">
    <property type="entry name" value="TAZ domain"/>
    <property type="match status" value="1"/>
</dbReference>
<dbReference type="FunFam" id="1.20.1020.10:FF:000004">
    <property type="entry name" value="BTB/POZ and TAZ domain-containing protein 2"/>
    <property type="match status" value="1"/>
</dbReference>
<dbReference type="GO" id="GO:0009751">
    <property type="term" value="P:response to salicylic acid"/>
    <property type="evidence" value="ECO:0007669"/>
    <property type="project" value="UniProtKB-ARBA"/>
</dbReference>
<evidence type="ECO:0000256" key="3">
    <source>
        <dbReference type="ARBA" id="ARBA00022771"/>
    </source>
</evidence>
<dbReference type="PANTHER" id="PTHR46287">
    <property type="entry name" value="BTB/POZ AND TAZ DOMAIN-CONTAINING PROTEIN 3-RELATED"/>
    <property type="match status" value="1"/>
</dbReference>
<evidence type="ECO:0000256" key="2">
    <source>
        <dbReference type="ARBA" id="ARBA00022723"/>
    </source>
</evidence>
<dbReference type="Proteomes" id="UP001055439">
    <property type="component" value="Chromosome 8"/>
</dbReference>
<dbReference type="Pfam" id="PF00651">
    <property type="entry name" value="BTB"/>
    <property type="match status" value="1"/>
</dbReference>
<evidence type="ECO:0000313" key="8">
    <source>
        <dbReference type="Proteomes" id="UP001055439"/>
    </source>
</evidence>
<comment type="pathway">
    <text evidence="1">Protein modification; protein ubiquitination.</text>
</comment>
<keyword evidence="8" id="KW-1185">Reference proteome</keyword>
<evidence type="ECO:0000313" key="7">
    <source>
        <dbReference type="EMBL" id="URE36570.1"/>
    </source>
</evidence>
<dbReference type="Pfam" id="PF02135">
    <property type="entry name" value="zf-TAZ"/>
    <property type="match status" value="1"/>
</dbReference>
<dbReference type="AlphaFoldDB" id="A0A9E7HML9"/>
<dbReference type="InterPro" id="IPR000210">
    <property type="entry name" value="BTB/POZ_dom"/>
</dbReference>
<dbReference type="GO" id="GO:0008270">
    <property type="term" value="F:zinc ion binding"/>
    <property type="evidence" value="ECO:0007669"/>
    <property type="project" value="UniProtKB-KW"/>
</dbReference>
<dbReference type="GO" id="GO:0009725">
    <property type="term" value="P:response to hormone"/>
    <property type="evidence" value="ECO:0007669"/>
    <property type="project" value="UniProtKB-ARBA"/>
</dbReference>
<keyword evidence="2" id="KW-0479">Metal-binding</keyword>
<dbReference type="Gene3D" id="3.30.710.10">
    <property type="entry name" value="Potassium Channel Kv1.1, Chain A"/>
    <property type="match status" value="1"/>
</dbReference>
<evidence type="ECO:0000256" key="1">
    <source>
        <dbReference type="ARBA" id="ARBA00004906"/>
    </source>
</evidence>
<dbReference type="GO" id="GO:0005634">
    <property type="term" value="C:nucleus"/>
    <property type="evidence" value="ECO:0007669"/>
    <property type="project" value="TreeGrafter"/>
</dbReference>
<dbReference type="SUPFAM" id="SSF57933">
    <property type="entry name" value="TAZ domain"/>
    <property type="match status" value="1"/>
</dbReference>
<gene>
    <name evidence="7" type="ORF">MUK42_06105</name>
</gene>
<evidence type="ECO:0000256" key="5">
    <source>
        <dbReference type="ARBA" id="ARBA00022833"/>
    </source>
</evidence>
<dbReference type="GO" id="GO:0005516">
    <property type="term" value="F:calmodulin binding"/>
    <property type="evidence" value="ECO:0007669"/>
    <property type="project" value="UniProtKB-ARBA"/>
</dbReference>
<dbReference type="GO" id="GO:0042542">
    <property type="term" value="P:response to hydrogen peroxide"/>
    <property type="evidence" value="ECO:0007669"/>
    <property type="project" value="UniProtKB-ARBA"/>
</dbReference>
<dbReference type="PROSITE" id="PS50097">
    <property type="entry name" value="BTB"/>
    <property type="match status" value="1"/>
</dbReference>
<dbReference type="InterPro" id="IPR011333">
    <property type="entry name" value="SKP1/BTB/POZ_sf"/>
</dbReference>
<dbReference type="InterPro" id="IPR000197">
    <property type="entry name" value="Znf_TAZ"/>
</dbReference>
<dbReference type="SUPFAM" id="SSF54695">
    <property type="entry name" value="POZ domain"/>
    <property type="match status" value="1"/>
</dbReference>
<keyword evidence="5" id="KW-0862">Zinc</keyword>
<dbReference type="EMBL" id="CP097510">
    <property type="protein sequence ID" value="URE36570.1"/>
    <property type="molecule type" value="Genomic_DNA"/>
</dbReference>
<reference evidence="7" key="1">
    <citation type="submission" date="2022-05" db="EMBL/GenBank/DDBJ databases">
        <title>The Musa troglodytarum L. genome provides insights into the mechanism of non-climacteric behaviour and enrichment of carotenoids.</title>
        <authorList>
            <person name="Wang J."/>
        </authorList>
    </citation>
    <scope>NUCLEOTIDE SEQUENCE</scope>
    <source>
        <tissue evidence="7">Leaf</tissue>
    </source>
</reference>
<feature type="domain" description="BTB" evidence="6">
    <location>
        <begin position="25"/>
        <end position="87"/>
    </location>
</feature>
<sequence length="371" mass="42698">MGASADRRNGFRRWHEARNEHVPPTDVRIVTSDGQSIPAHSTVLASSSSVLERMLDRSRILHILGVPHDSVVAFVRLLYSSRFIISTSATSAREAKEAIERHGMALLALSHAYRVRWLKRRSEAGLAAWLSAARAMDVLKLARLCDAPRLHQRCLRLVAEEFAAVQESEGWRFVQKHDPALEMEVLQFLQETAQIWIFRVDLDLIQKKLAVLVRKIKRRKRWKRERADQAMYRQLSEAMDCLQHICTDVGPHNSRRPDNPCMSFSTCEGLQLLIRHFATCGRKPQAAAKTCPHCKRMWQLFRLHSSLCDQPASCRIPLCKQFKEKAQEEKVDETWRLLVKKVATARVMSSLANRKVPQVVHKSWMRCRGTR</sequence>
<accession>A0A9E7HML9</accession>